<dbReference type="InterPro" id="IPR036105">
    <property type="entry name" value="DiNase_FeMo-co_biosyn_sf"/>
</dbReference>
<sequence length="99" mass="11426">MGNNIVMITINNDGYVTSLDRASKIAVYDADKHVVIEELNNLYKDGFWILEEVFDKYDPAIIITGEISEELAYDIEENGVKVYVVKPRRIDDLIRELFL</sequence>
<accession>A3DMH3</accession>
<dbReference type="Proteomes" id="UP000000254">
    <property type="component" value="Chromosome"/>
</dbReference>
<protein>
    <submittedName>
        <fullName evidence="1">Response regulator receiver protein</fullName>
    </submittedName>
</protein>
<reference evidence="1 2" key="2">
    <citation type="journal article" date="2009" name="Stand. Genomic Sci.">
        <title>Complete genome sequence of Staphylothermus marinus Stetter and Fiala 1986 type strain F1.</title>
        <authorList>
            <person name="Anderson I.J."/>
            <person name="Sun H."/>
            <person name="Lapidus A."/>
            <person name="Copeland A."/>
            <person name="Glavina Del Rio T."/>
            <person name="Tice H."/>
            <person name="Dalin E."/>
            <person name="Lucas S."/>
            <person name="Barry K."/>
            <person name="Land M."/>
            <person name="Richardson P."/>
            <person name="Huber H."/>
            <person name="Kyrpides N.C."/>
        </authorList>
    </citation>
    <scope>NUCLEOTIDE SEQUENCE [LARGE SCALE GENOMIC DNA]</scope>
    <source>
        <strain evidence="2">ATCC 43588 / DSM 3639 / JCM 9404 / F1</strain>
    </source>
</reference>
<dbReference type="AlphaFoldDB" id="A3DMH3"/>
<dbReference type="RefSeq" id="WP_011839024.1">
    <property type="nucleotide sequence ID" value="NC_009033.1"/>
</dbReference>
<dbReference type="SUPFAM" id="SSF53146">
    <property type="entry name" value="Nitrogenase accessory factor-like"/>
    <property type="match status" value="1"/>
</dbReference>
<dbReference type="EMBL" id="CP000575">
    <property type="protein sequence ID" value="ABN69833.1"/>
    <property type="molecule type" value="Genomic_DNA"/>
</dbReference>
<dbReference type="STRING" id="399550.Smar_0730"/>
<dbReference type="KEGG" id="smr:Smar_0730"/>
<organism evidence="1 2">
    <name type="scientific">Staphylothermus marinus (strain ATCC 43588 / DSM 3639 / JCM 9404 / F1)</name>
    <dbReference type="NCBI Taxonomy" id="399550"/>
    <lineage>
        <taxon>Archaea</taxon>
        <taxon>Thermoproteota</taxon>
        <taxon>Thermoprotei</taxon>
        <taxon>Desulfurococcales</taxon>
        <taxon>Desulfurococcaceae</taxon>
        <taxon>Staphylothermus</taxon>
    </lineage>
</organism>
<name>A3DMH3_STAMF</name>
<evidence type="ECO:0000313" key="1">
    <source>
        <dbReference type="EMBL" id="ABN69833.1"/>
    </source>
</evidence>
<evidence type="ECO:0000313" key="2">
    <source>
        <dbReference type="Proteomes" id="UP000000254"/>
    </source>
</evidence>
<proteinExistence type="predicted"/>
<dbReference type="HOGENOM" id="CLU_2313908_0_0_2"/>
<gene>
    <name evidence="1" type="ordered locus">Smar_0730</name>
</gene>
<dbReference type="GeneID" id="4907518"/>
<dbReference type="Gene3D" id="3.30.420.130">
    <property type="entry name" value="Dinitrogenase iron-molybdenum cofactor biosynthesis domain"/>
    <property type="match status" value="1"/>
</dbReference>
<keyword evidence="2" id="KW-1185">Reference proteome</keyword>
<reference evidence="2" key="1">
    <citation type="journal article" date="2009" name="BMC Genomics">
        <title>The complete genome sequence of Staphylothermus marinus reveals differences in sulfur metabolism among heterotrophic Crenarchaeota.</title>
        <authorList>
            <person name="Anderson I.J."/>
            <person name="Dharmarajan L."/>
            <person name="Rodriguez J."/>
            <person name="Hooper S."/>
            <person name="Porat I."/>
            <person name="Ulrich L.E."/>
            <person name="Elkins J.G."/>
            <person name="Mavromatis K."/>
            <person name="Sun H."/>
            <person name="Land M."/>
            <person name="Lapidus A."/>
            <person name="Lucas S."/>
            <person name="Barry K."/>
            <person name="Huber H."/>
            <person name="Zhulin I.B."/>
            <person name="Whitman W.B."/>
            <person name="Mukhopadhyay B."/>
            <person name="Woese C."/>
            <person name="Bristow J."/>
            <person name="Kyrpides N."/>
        </authorList>
    </citation>
    <scope>NUCLEOTIDE SEQUENCE [LARGE SCALE GENOMIC DNA]</scope>
    <source>
        <strain evidence="2">ATCC 43588 / DSM 3639 / JCM 9404 / F1</strain>
    </source>
</reference>
<dbReference type="eggNOG" id="arCOG08870">
    <property type="taxonomic scope" value="Archaea"/>
</dbReference>
<dbReference type="OrthoDB" id="373673at2157"/>